<sequence length="301" mass="33412">MIFPSIFLAIFVMACETITAPYKSSTVLDIIQSRIEKKIPANSKASCSDVRFFGPRVLVEEGSKKKDSTPYLVAKCDDGKGGQMCSWMPLTACFANAHGEIVYRRYGAFFKSCVDCKYENVGANMKCECQGPKGSVQASINLTVYFVLTGKRINTTMKCFVVLLAATTLAMTAPADLEKSKNDDNFLHNCDFVNFGLGDNDQNPWIHYSCPLNKPPYMQCSRLELNDCIINDHGVLRGQEKGGFAKSCKDCVYLHEIGNLVCQCAFGNPTQFRETHRYLDQDVWLSGSKLGCFGMKSSSKC</sequence>
<dbReference type="InterPro" id="IPR036673">
    <property type="entry name" value="Cyanovirin-N_sf"/>
</dbReference>
<feature type="domain" description="Cyanovirin-N" evidence="2">
    <location>
        <begin position="190"/>
        <end position="281"/>
    </location>
</feature>
<accession>A0AAI9Z591</accession>
<dbReference type="AlphaFoldDB" id="A0AAI9Z591"/>
<dbReference type="GeneID" id="85335119"/>
<organism evidence="3 4">
    <name type="scientific">Colletotrichum costaricense</name>
    <dbReference type="NCBI Taxonomy" id="1209916"/>
    <lineage>
        <taxon>Eukaryota</taxon>
        <taxon>Fungi</taxon>
        <taxon>Dikarya</taxon>
        <taxon>Ascomycota</taxon>
        <taxon>Pezizomycotina</taxon>
        <taxon>Sordariomycetes</taxon>
        <taxon>Hypocreomycetidae</taxon>
        <taxon>Glomerellales</taxon>
        <taxon>Glomerellaceae</taxon>
        <taxon>Colletotrichum</taxon>
        <taxon>Colletotrichum acutatum species complex</taxon>
    </lineage>
</organism>
<proteinExistence type="predicted"/>
<evidence type="ECO:0000256" key="1">
    <source>
        <dbReference type="SAM" id="SignalP"/>
    </source>
</evidence>
<keyword evidence="4" id="KW-1185">Reference proteome</keyword>
<reference evidence="3 4" key="1">
    <citation type="submission" date="2016-10" db="EMBL/GenBank/DDBJ databases">
        <title>The genome sequence of Colletotrichum fioriniae PJ7.</title>
        <authorList>
            <person name="Baroncelli R."/>
        </authorList>
    </citation>
    <scope>NUCLEOTIDE SEQUENCE [LARGE SCALE GENOMIC DNA]</scope>
    <source>
        <strain evidence="3 4">IMI 309622</strain>
    </source>
</reference>
<protein>
    <recommendedName>
        <fullName evidence="2">Cyanovirin-N domain-containing protein</fullName>
    </recommendedName>
</protein>
<comment type="caution">
    <text evidence="3">The sequence shown here is derived from an EMBL/GenBank/DDBJ whole genome shotgun (WGS) entry which is preliminary data.</text>
</comment>
<dbReference type="EMBL" id="MOOE01000003">
    <property type="protein sequence ID" value="KAK1534634.1"/>
    <property type="molecule type" value="Genomic_DNA"/>
</dbReference>
<feature type="domain" description="Cyanovirin-N" evidence="2">
    <location>
        <begin position="68"/>
        <end position="142"/>
    </location>
</feature>
<dbReference type="InterPro" id="IPR011058">
    <property type="entry name" value="Cyanovirin-N"/>
</dbReference>
<feature type="chain" id="PRO_5042538491" description="Cyanovirin-N domain-containing protein" evidence="1">
    <location>
        <begin position="18"/>
        <end position="301"/>
    </location>
</feature>
<dbReference type="Proteomes" id="UP001240678">
    <property type="component" value="Unassembled WGS sequence"/>
</dbReference>
<name>A0AAI9Z591_9PEZI</name>
<feature type="signal peptide" evidence="1">
    <location>
        <begin position="1"/>
        <end position="17"/>
    </location>
</feature>
<dbReference type="Pfam" id="PF08881">
    <property type="entry name" value="CVNH"/>
    <property type="match status" value="2"/>
</dbReference>
<gene>
    <name evidence="3" type="ORF">CCOS01_03386</name>
</gene>
<dbReference type="Gene3D" id="2.30.60.10">
    <property type="entry name" value="Cyanovirin-N"/>
    <property type="match status" value="2"/>
</dbReference>
<evidence type="ECO:0000313" key="3">
    <source>
        <dbReference type="EMBL" id="KAK1534634.1"/>
    </source>
</evidence>
<dbReference type="RefSeq" id="XP_060317837.1">
    <property type="nucleotide sequence ID" value="XM_060451572.1"/>
</dbReference>
<evidence type="ECO:0000313" key="4">
    <source>
        <dbReference type="Proteomes" id="UP001240678"/>
    </source>
</evidence>
<evidence type="ECO:0000259" key="2">
    <source>
        <dbReference type="Pfam" id="PF08881"/>
    </source>
</evidence>
<dbReference type="SUPFAM" id="SSF51322">
    <property type="entry name" value="Cyanovirin-N"/>
    <property type="match status" value="2"/>
</dbReference>
<keyword evidence="1" id="KW-0732">Signal</keyword>